<organism evidence="2 3">
    <name type="scientific">Haloterrigena gelatinilytica</name>
    <dbReference type="NCBI Taxonomy" id="2741724"/>
    <lineage>
        <taxon>Archaea</taxon>
        <taxon>Methanobacteriati</taxon>
        <taxon>Methanobacteriota</taxon>
        <taxon>Stenosarchaea group</taxon>
        <taxon>Halobacteria</taxon>
        <taxon>Halobacteriales</taxon>
        <taxon>Natrialbaceae</taxon>
        <taxon>Haloterrigena</taxon>
    </lineage>
</organism>
<evidence type="ECO:0000313" key="3">
    <source>
        <dbReference type="Proteomes" id="UP000728647"/>
    </source>
</evidence>
<accession>A0A8J8GPE9</accession>
<evidence type="ECO:0000256" key="1">
    <source>
        <dbReference type="SAM" id="Phobius"/>
    </source>
</evidence>
<reference evidence="2" key="1">
    <citation type="submission" date="2020-06" db="EMBL/GenBank/DDBJ databases">
        <title>Haloterrigena sp. nov., an extremely halophilic archaeon isolated from a saline sediment.</title>
        <authorList>
            <person name="Liu B.-B."/>
        </authorList>
    </citation>
    <scope>NUCLEOTIDE SEQUENCE</scope>
    <source>
        <strain evidence="2">SYSU A121-1</strain>
    </source>
</reference>
<dbReference type="RefSeq" id="WP_174701795.1">
    <property type="nucleotide sequence ID" value="NZ_JABURA010000001.1"/>
</dbReference>
<keyword evidence="1" id="KW-0812">Transmembrane</keyword>
<dbReference type="EMBL" id="JABURA010000001">
    <property type="protein sequence ID" value="NUB91130.1"/>
    <property type="molecule type" value="Genomic_DNA"/>
</dbReference>
<comment type="caution">
    <text evidence="2">The sequence shown here is derived from an EMBL/GenBank/DDBJ whole genome shotgun (WGS) entry which is preliminary data.</text>
</comment>
<evidence type="ECO:0000313" key="2">
    <source>
        <dbReference type="EMBL" id="NUB91130.1"/>
    </source>
</evidence>
<name>A0A8J8GPE9_9EURY</name>
<feature type="transmembrane region" description="Helical" evidence="1">
    <location>
        <begin position="20"/>
        <end position="48"/>
    </location>
</feature>
<dbReference type="AlphaFoldDB" id="A0A8J8GPE9"/>
<gene>
    <name evidence="2" type="ORF">HT576_08860</name>
</gene>
<dbReference type="Proteomes" id="UP000728647">
    <property type="component" value="Unassembled WGS sequence"/>
</dbReference>
<keyword evidence="1" id="KW-1133">Transmembrane helix</keyword>
<sequence>MRTLQINWYDILERWITGALFLSAGYLAAYGDWIVAFAAAFVGVYLAVYQQEQFWQRIERVRNKQLRSIPIDEYELRHESGIRTLVAYLRGGRK</sequence>
<keyword evidence="1" id="KW-0472">Membrane</keyword>
<protein>
    <submittedName>
        <fullName evidence="2">Uncharacterized protein</fullName>
    </submittedName>
</protein>
<proteinExistence type="predicted"/>